<name>A0A2T7EJ64_9POAL</name>
<dbReference type="AlphaFoldDB" id="A0A2T7EJ64"/>
<evidence type="ECO:0000256" key="1">
    <source>
        <dbReference type="SAM" id="MobiDB-lite"/>
    </source>
</evidence>
<feature type="region of interest" description="Disordered" evidence="1">
    <location>
        <begin position="1"/>
        <end position="22"/>
    </location>
</feature>
<reference evidence="2 3" key="1">
    <citation type="submission" date="2018-04" db="EMBL/GenBank/DDBJ databases">
        <title>WGS assembly of Panicum hallii var. hallii HAL2.</title>
        <authorList>
            <person name="Lovell J."/>
            <person name="Jenkins J."/>
            <person name="Lowry D."/>
            <person name="Mamidi S."/>
            <person name="Sreedasyam A."/>
            <person name="Weng X."/>
            <person name="Barry K."/>
            <person name="Bonette J."/>
            <person name="Campitelli B."/>
            <person name="Daum C."/>
            <person name="Gordon S."/>
            <person name="Gould B."/>
            <person name="Lipzen A."/>
            <person name="MacQueen A."/>
            <person name="Palacio-Mejia J."/>
            <person name="Plott C."/>
            <person name="Shakirov E."/>
            <person name="Shu S."/>
            <person name="Yoshinaga Y."/>
            <person name="Zane M."/>
            <person name="Rokhsar D."/>
            <person name="Grimwood J."/>
            <person name="Schmutz J."/>
            <person name="Juenger T."/>
        </authorList>
    </citation>
    <scope>NUCLEOTIDE SEQUENCE [LARGE SCALE GENOMIC DNA]</scope>
    <source>
        <strain evidence="3">cv. HAL2</strain>
    </source>
</reference>
<proteinExistence type="predicted"/>
<evidence type="ECO:0000313" key="3">
    <source>
        <dbReference type="Proteomes" id="UP000244336"/>
    </source>
</evidence>
<dbReference type="Proteomes" id="UP000244336">
    <property type="component" value="Chromosome 3"/>
</dbReference>
<accession>A0A2T7EJ64</accession>
<sequence>MAWGGRWIPSREMRPRNATAGAAAATREITRQGTRRARGWCDGGVRAARMLRVVTERHRPAGRPWSTRRGGWPARPDDPPMRKKNGGLLRLPASARRHEFNAGTCTCSSGRPGGRYAGLWAACRLVGGATHEDYAQVFISLGACLDRDFAPDLFFTGFTKSLHPPVLRFVVNGGRGHVADLEALARVRSSPWLRCPYSFARRSRS</sequence>
<feature type="region of interest" description="Disordered" evidence="1">
    <location>
        <begin position="59"/>
        <end position="84"/>
    </location>
</feature>
<keyword evidence="3" id="KW-1185">Reference proteome</keyword>
<evidence type="ECO:0000313" key="2">
    <source>
        <dbReference type="EMBL" id="PUZ67872.1"/>
    </source>
</evidence>
<dbReference type="EMBL" id="CM009751">
    <property type="protein sequence ID" value="PUZ67872.1"/>
    <property type="molecule type" value="Genomic_DNA"/>
</dbReference>
<dbReference type="Gramene" id="PUZ67872">
    <property type="protein sequence ID" value="PUZ67872"/>
    <property type="gene ID" value="GQ55_3G469100"/>
</dbReference>
<gene>
    <name evidence="2" type="ORF">GQ55_3G469100</name>
</gene>
<organism evidence="2 3">
    <name type="scientific">Panicum hallii var. hallii</name>
    <dbReference type="NCBI Taxonomy" id="1504633"/>
    <lineage>
        <taxon>Eukaryota</taxon>
        <taxon>Viridiplantae</taxon>
        <taxon>Streptophyta</taxon>
        <taxon>Embryophyta</taxon>
        <taxon>Tracheophyta</taxon>
        <taxon>Spermatophyta</taxon>
        <taxon>Magnoliopsida</taxon>
        <taxon>Liliopsida</taxon>
        <taxon>Poales</taxon>
        <taxon>Poaceae</taxon>
        <taxon>PACMAD clade</taxon>
        <taxon>Panicoideae</taxon>
        <taxon>Panicodae</taxon>
        <taxon>Paniceae</taxon>
        <taxon>Panicinae</taxon>
        <taxon>Panicum</taxon>
        <taxon>Panicum sect. Panicum</taxon>
    </lineage>
</organism>
<protein>
    <submittedName>
        <fullName evidence="2">Uncharacterized protein</fullName>
    </submittedName>
</protein>